<feature type="non-terminal residue" evidence="2">
    <location>
        <position position="54"/>
    </location>
</feature>
<feature type="region of interest" description="Disordered" evidence="1">
    <location>
        <begin position="1"/>
        <end position="20"/>
    </location>
</feature>
<keyword evidence="3" id="KW-1185">Reference proteome</keyword>
<gene>
    <name evidence="2" type="ORF">SAMN02799615_04115</name>
</gene>
<feature type="region of interest" description="Disordered" evidence="1">
    <location>
        <begin position="33"/>
        <end position="54"/>
    </location>
</feature>
<sequence length="54" mass="5809">MDVRGSEERGRCRQADEGAGGAVHITLALRPYPHPNPSPEGRGALRCGAHKRCD</sequence>
<feature type="compositionally biased region" description="Basic and acidic residues" evidence="1">
    <location>
        <begin position="1"/>
        <end position="16"/>
    </location>
</feature>
<dbReference type="EMBL" id="FONH01000028">
    <property type="protein sequence ID" value="SFF55552.1"/>
    <property type="molecule type" value="Genomic_DNA"/>
</dbReference>
<protein>
    <submittedName>
        <fullName evidence="2">Uncharacterized protein</fullName>
    </submittedName>
</protein>
<evidence type="ECO:0000313" key="3">
    <source>
        <dbReference type="Proteomes" id="UP000199477"/>
    </source>
</evidence>
<evidence type="ECO:0000313" key="2">
    <source>
        <dbReference type="EMBL" id="SFF55552.1"/>
    </source>
</evidence>
<dbReference type="AlphaFoldDB" id="A0A1I2JL28"/>
<proteinExistence type="predicted"/>
<organism evidence="2 3">
    <name type="scientific">Dyella marensis</name>
    <dbReference type="NCBI Taxonomy" id="500610"/>
    <lineage>
        <taxon>Bacteria</taxon>
        <taxon>Pseudomonadati</taxon>
        <taxon>Pseudomonadota</taxon>
        <taxon>Gammaproteobacteria</taxon>
        <taxon>Lysobacterales</taxon>
        <taxon>Rhodanobacteraceae</taxon>
        <taxon>Dyella</taxon>
    </lineage>
</organism>
<reference evidence="3" key="1">
    <citation type="submission" date="2016-10" db="EMBL/GenBank/DDBJ databases">
        <authorList>
            <person name="Varghese N."/>
            <person name="Submissions S."/>
        </authorList>
    </citation>
    <scope>NUCLEOTIDE SEQUENCE [LARGE SCALE GENOMIC DNA]</scope>
    <source>
        <strain evidence="3">UNC178MFTsu3.1</strain>
    </source>
</reference>
<accession>A0A1I2JL28</accession>
<evidence type="ECO:0000256" key="1">
    <source>
        <dbReference type="SAM" id="MobiDB-lite"/>
    </source>
</evidence>
<name>A0A1I2JL28_9GAMM</name>
<dbReference type="Proteomes" id="UP000199477">
    <property type="component" value="Unassembled WGS sequence"/>
</dbReference>